<dbReference type="GeneID" id="73346601"/>
<protein>
    <submittedName>
        <fullName evidence="2">Uncharacterized protein</fullName>
    </submittedName>
</protein>
<dbReference type="KEGG" id="clup:CLUP02_12627"/>
<accession>A0A9Q8WLK3</accession>
<keyword evidence="3" id="KW-1185">Reference proteome</keyword>
<organism evidence="2 3">
    <name type="scientific">Colletotrichum lupini</name>
    <dbReference type="NCBI Taxonomy" id="145971"/>
    <lineage>
        <taxon>Eukaryota</taxon>
        <taxon>Fungi</taxon>
        <taxon>Dikarya</taxon>
        <taxon>Ascomycota</taxon>
        <taxon>Pezizomycotina</taxon>
        <taxon>Sordariomycetes</taxon>
        <taxon>Hypocreomycetidae</taxon>
        <taxon>Glomerellales</taxon>
        <taxon>Glomerellaceae</taxon>
        <taxon>Colletotrichum</taxon>
        <taxon>Colletotrichum acutatum species complex</taxon>
    </lineage>
</organism>
<name>A0A9Q8WLK3_9PEZI</name>
<sequence length="269" mass="30268">MKWLMRRYLVMICFSSDSVKIVPRRGTRGRMECYGSSPTASHTSSIKTYASPQENIADGSYHATIQVKRYIPRIVVSLQYIANNAAGFIVWSPSIWTISFTNEPRSGRLVRKSCPPSKVTERHGSLRQTVAAARSTVLSSLTWREIDNHSPFVIANHLLGPVFPDTTPRRALTKQYMRLITSERCHPITYHNLSPLNRARVNGMKPRRPSRVRFPASDSDPPLSKNPILSISNIELVLDTTDGLEIMRRPPRNPAVKGVDMCLTLNTIA</sequence>
<reference evidence="2" key="1">
    <citation type="journal article" date="2021" name="Mol. Plant Microbe Interact.">
        <title>Complete Genome Sequence of the Plant-Pathogenic Fungus Colletotrichum lupini.</title>
        <authorList>
            <person name="Baroncelli R."/>
            <person name="Pensec F."/>
            <person name="Da Lio D."/>
            <person name="Boufleur T."/>
            <person name="Vicente I."/>
            <person name="Sarrocco S."/>
            <person name="Picot A."/>
            <person name="Baraldi E."/>
            <person name="Sukno S."/>
            <person name="Thon M."/>
            <person name="Le Floch G."/>
        </authorList>
    </citation>
    <scope>NUCLEOTIDE SEQUENCE</scope>
    <source>
        <strain evidence="2">IMI 504893</strain>
    </source>
</reference>
<gene>
    <name evidence="2" type="ORF">CLUP02_12627</name>
</gene>
<dbReference type="Proteomes" id="UP000830671">
    <property type="component" value="Chromosome 6"/>
</dbReference>
<evidence type="ECO:0000313" key="2">
    <source>
        <dbReference type="EMBL" id="UQC87125.1"/>
    </source>
</evidence>
<evidence type="ECO:0000256" key="1">
    <source>
        <dbReference type="SAM" id="MobiDB-lite"/>
    </source>
</evidence>
<dbReference type="EMBL" id="CP019478">
    <property type="protein sequence ID" value="UQC87125.1"/>
    <property type="molecule type" value="Genomic_DNA"/>
</dbReference>
<evidence type="ECO:0000313" key="3">
    <source>
        <dbReference type="Proteomes" id="UP000830671"/>
    </source>
</evidence>
<dbReference type="AlphaFoldDB" id="A0A9Q8WLK3"/>
<dbReference type="RefSeq" id="XP_049148736.1">
    <property type="nucleotide sequence ID" value="XM_049291591.1"/>
</dbReference>
<proteinExistence type="predicted"/>
<feature type="region of interest" description="Disordered" evidence="1">
    <location>
        <begin position="200"/>
        <end position="224"/>
    </location>
</feature>